<dbReference type="PATRIC" id="fig|47884.3.peg.92"/>
<keyword evidence="4" id="KW-1185">Reference proteome</keyword>
<protein>
    <submittedName>
        <fullName evidence="1">Uncharacterized protein</fullName>
    </submittedName>
</protein>
<evidence type="ECO:0000313" key="3">
    <source>
        <dbReference type="Proteomes" id="UP000036395"/>
    </source>
</evidence>
<dbReference type="EMBL" id="FNRS01000001">
    <property type="protein sequence ID" value="SED17819.1"/>
    <property type="molecule type" value="Genomic_DNA"/>
</dbReference>
<reference evidence="2 4" key="2">
    <citation type="submission" date="2016-10" db="EMBL/GenBank/DDBJ databases">
        <authorList>
            <person name="Varghese N."/>
            <person name="Submissions S."/>
        </authorList>
    </citation>
    <scope>NUCLEOTIDE SEQUENCE [LARGE SCALE GENOMIC DNA]</scope>
    <source>
        <strain evidence="2 4">BS3652</strain>
    </source>
</reference>
<evidence type="ECO:0000313" key="2">
    <source>
        <dbReference type="EMBL" id="SED17819.1"/>
    </source>
</evidence>
<gene>
    <name evidence="2" type="ORF">SAMN04490203_3998</name>
    <name evidence="1" type="ORF">TU78_20860</name>
</gene>
<name>A0A0J6JG52_PSETA</name>
<dbReference type="Proteomes" id="UP000036395">
    <property type="component" value="Unassembled WGS sequence"/>
</dbReference>
<proteinExistence type="predicted"/>
<organism evidence="1 3">
    <name type="scientific">Pseudomonas taetrolens</name>
    <dbReference type="NCBI Taxonomy" id="47884"/>
    <lineage>
        <taxon>Bacteria</taxon>
        <taxon>Pseudomonadati</taxon>
        <taxon>Pseudomonadota</taxon>
        <taxon>Gammaproteobacteria</taxon>
        <taxon>Pseudomonadales</taxon>
        <taxon>Pseudomonadaceae</taxon>
        <taxon>Pseudomonas</taxon>
    </lineage>
</organism>
<accession>A0A0J6JG52</accession>
<dbReference type="STRING" id="47884.SAMN04490203_3998"/>
<sequence length="113" mass="12981">MTPIFLHHQAMDLFGVIETGLPSKDAVKARRRLCSIRDLAVSSGAHVVIVLWQDLEWTLLAIQPPADVEINDARELIPRLLRNPETLEQMRQRSHEGNHMQWLMLTRPGAFKH</sequence>
<dbReference type="EMBL" id="JYLA01000010">
    <property type="protein sequence ID" value="KMM82732.1"/>
    <property type="molecule type" value="Genomic_DNA"/>
</dbReference>
<comment type="caution">
    <text evidence="1">The sequence shown here is derived from an EMBL/GenBank/DDBJ whole genome shotgun (WGS) entry which is preliminary data.</text>
</comment>
<evidence type="ECO:0000313" key="1">
    <source>
        <dbReference type="EMBL" id="KMM82732.1"/>
    </source>
</evidence>
<reference evidence="1 3" key="1">
    <citation type="submission" date="2015-02" db="EMBL/GenBank/DDBJ databases">
        <title>Pseudomonas helleri sp. nov. and Pseudomonas weihenstephanensis sp. nov., isolated from raw cows milk.</title>
        <authorList>
            <person name="von Neubeck M."/>
            <person name="Huptas C."/>
            <person name="Wenning M."/>
            <person name="Scherer S."/>
        </authorList>
    </citation>
    <scope>NUCLEOTIDE SEQUENCE [LARGE SCALE GENOMIC DNA]</scope>
    <source>
        <strain evidence="1 3">DSM 21104</strain>
    </source>
</reference>
<evidence type="ECO:0000313" key="4">
    <source>
        <dbReference type="Proteomes" id="UP000183155"/>
    </source>
</evidence>
<dbReference type="OrthoDB" id="7000131at2"/>
<dbReference type="AlphaFoldDB" id="A0A0J6JG52"/>
<dbReference type="RefSeq" id="WP_048383594.1">
    <property type="nucleotide sequence ID" value="NZ_FNRS01000001.1"/>
</dbReference>
<dbReference type="Proteomes" id="UP000183155">
    <property type="component" value="Unassembled WGS sequence"/>
</dbReference>